<sequence length="437" mass="44856">MKRTMFAAAAALLAVAALPGRAAADTTAPPSPAAPVVWQPQGTAISGTATSADAPALKPGTTYRDSIRPGQTRMYGVALDARSSAYASAFAVPPAGSRVAYNDGIEIELTSADGTQCDSGEEHFDDDGDARPIGTAVARTITDPDDICQDANAYTLQVHRTSAGTSDPAPWPLEVRLVLEPPLASGAVPGPVPTTPSASPTPLTAGTPRPASGGASFETAAAVRTGIWTDRVLPGETRFYKVPVDWGQQATVFADFSSAPDRKGFDLVGEGTRLTVFSPTRQYVDGVDAGYDGDPAALVEQLAPVAYANRTSDDDTVQRVRYAGWYYLAVTVHPDVARMVKGALPITLRVEVGGAAQAGPHYSGDPASSGIGLSRRAAEAADGTATGGSSASAAPSSSALRLLGFGAIGAGTVLLLSLAAWYVLARRQALRSGRTAS</sequence>
<proteinExistence type="predicted"/>
<keyword evidence="5" id="KW-1185">Reference proteome</keyword>
<feature type="chain" id="PRO_5011741893" evidence="3">
    <location>
        <begin position="25"/>
        <end position="437"/>
    </location>
</feature>
<feature type="signal peptide" evidence="3">
    <location>
        <begin position="1"/>
        <end position="24"/>
    </location>
</feature>
<evidence type="ECO:0000256" key="2">
    <source>
        <dbReference type="SAM" id="Phobius"/>
    </source>
</evidence>
<dbReference type="Proteomes" id="UP000199341">
    <property type="component" value="Unassembled WGS sequence"/>
</dbReference>
<dbReference type="STRING" id="310781.SAMN05216259_102155"/>
<evidence type="ECO:0000256" key="1">
    <source>
        <dbReference type="SAM" id="MobiDB-lite"/>
    </source>
</evidence>
<dbReference type="AlphaFoldDB" id="A0A1G9XJV9"/>
<evidence type="ECO:0000313" key="5">
    <source>
        <dbReference type="Proteomes" id="UP000199341"/>
    </source>
</evidence>
<reference evidence="4 5" key="1">
    <citation type="submission" date="2016-10" db="EMBL/GenBank/DDBJ databases">
        <authorList>
            <person name="de Groot N.N."/>
        </authorList>
    </citation>
    <scope>NUCLEOTIDE SEQUENCE [LARGE SCALE GENOMIC DNA]</scope>
    <source>
        <strain evidence="4 5">CGMCC 4.2022</strain>
    </source>
</reference>
<feature type="transmembrane region" description="Helical" evidence="2">
    <location>
        <begin position="402"/>
        <end position="424"/>
    </location>
</feature>
<evidence type="ECO:0000256" key="3">
    <source>
        <dbReference type="SAM" id="SignalP"/>
    </source>
</evidence>
<dbReference type="OrthoDB" id="4333421at2"/>
<name>A0A1G9XJV9_9ACTN</name>
<organism evidence="4 5">
    <name type="scientific">Actinacidiphila guanduensis</name>
    <dbReference type="NCBI Taxonomy" id="310781"/>
    <lineage>
        <taxon>Bacteria</taxon>
        <taxon>Bacillati</taxon>
        <taxon>Actinomycetota</taxon>
        <taxon>Actinomycetes</taxon>
        <taxon>Kitasatosporales</taxon>
        <taxon>Streptomycetaceae</taxon>
        <taxon>Actinacidiphila</taxon>
    </lineage>
</organism>
<dbReference type="RefSeq" id="WP_093782878.1">
    <property type="nucleotide sequence ID" value="NZ_FNIE01000002.1"/>
</dbReference>
<accession>A0A1G9XJV9</accession>
<feature type="compositionally biased region" description="Low complexity" evidence="1">
    <location>
        <begin position="186"/>
        <end position="208"/>
    </location>
</feature>
<feature type="region of interest" description="Disordered" evidence="1">
    <location>
        <begin position="186"/>
        <end position="215"/>
    </location>
</feature>
<evidence type="ECO:0000313" key="4">
    <source>
        <dbReference type="EMBL" id="SDM96505.1"/>
    </source>
</evidence>
<keyword evidence="2" id="KW-1133">Transmembrane helix</keyword>
<keyword evidence="3" id="KW-0732">Signal</keyword>
<keyword evidence="2" id="KW-0812">Transmembrane</keyword>
<dbReference type="EMBL" id="FNIE01000002">
    <property type="protein sequence ID" value="SDM96505.1"/>
    <property type="molecule type" value="Genomic_DNA"/>
</dbReference>
<gene>
    <name evidence="4" type="ORF">SAMN05216259_102155</name>
</gene>
<protein>
    <submittedName>
        <fullName evidence="4">Uncharacterized protein</fullName>
    </submittedName>
</protein>
<keyword evidence="2" id="KW-0472">Membrane</keyword>